<organism evidence="6 7">
    <name type="scientific">Setomelanomma holmii</name>
    <dbReference type="NCBI Taxonomy" id="210430"/>
    <lineage>
        <taxon>Eukaryota</taxon>
        <taxon>Fungi</taxon>
        <taxon>Dikarya</taxon>
        <taxon>Ascomycota</taxon>
        <taxon>Pezizomycotina</taxon>
        <taxon>Dothideomycetes</taxon>
        <taxon>Pleosporomycetidae</taxon>
        <taxon>Pleosporales</taxon>
        <taxon>Pleosporineae</taxon>
        <taxon>Phaeosphaeriaceae</taxon>
        <taxon>Setomelanomma</taxon>
    </lineage>
</organism>
<keyword evidence="4 5" id="KW-0472">Membrane</keyword>
<proteinExistence type="predicted"/>
<evidence type="ECO:0000256" key="5">
    <source>
        <dbReference type="SAM" id="Phobius"/>
    </source>
</evidence>
<dbReference type="AlphaFoldDB" id="A0A9P4H3K2"/>
<evidence type="ECO:0000256" key="1">
    <source>
        <dbReference type="ARBA" id="ARBA00004370"/>
    </source>
</evidence>
<comment type="subcellular location">
    <subcellularLocation>
        <location evidence="1">Membrane</location>
    </subcellularLocation>
</comment>
<reference evidence="6" key="1">
    <citation type="journal article" date="2020" name="Stud. Mycol.">
        <title>101 Dothideomycetes genomes: a test case for predicting lifestyles and emergence of pathogens.</title>
        <authorList>
            <person name="Haridas S."/>
            <person name="Albert R."/>
            <person name="Binder M."/>
            <person name="Bloem J."/>
            <person name="Labutti K."/>
            <person name="Salamov A."/>
            <person name="Andreopoulos B."/>
            <person name="Baker S."/>
            <person name="Barry K."/>
            <person name="Bills G."/>
            <person name="Bluhm B."/>
            <person name="Cannon C."/>
            <person name="Castanera R."/>
            <person name="Culley D."/>
            <person name="Daum C."/>
            <person name="Ezra D."/>
            <person name="Gonzalez J."/>
            <person name="Henrissat B."/>
            <person name="Kuo A."/>
            <person name="Liang C."/>
            <person name="Lipzen A."/>
            <person name="Lutzoni F."/>
            <person name="Magnuson J."/>
            <person name="Mondo S."/>
            <person name="Nolan M."/>
            <person name="Ohm R."/>
            <person name="Pangilinan J."/>
            <person name="Park H.-J."/>
            <person name="Ramirez L."/>
            <person name="Alfaro M."/>
            <person name="Sun H."/>
            <person name="Tritt A."/>
            <person name="Yoshinaga Y."/>
            <person name="Zwiers L.-H."/>
            <person name="Turgeon B."/>
            <person name="Goodwin S."/>
            <person name="Spatafora J."/>
            <person name="Crous P."/>
            <person name="Grigoriev I."/>
        </authorList>
    </citation>
    <scope>NUCLEOTIDE SEQUENCE</scope>
    <source>
        <strain evidence="6">CBS 110217</strain>
    </source>
</reference>
<dbReference type="InterPro" id="IPR056552">
    <property type="entry name" value="Ribonucl_Kappa"/>
</dbReference>
<dbReference type="GO" id="GO:0016020">
    <property type="term" value="C:membrane"/>
    <property type="evidence" value="ECO:0007669"/>
    <property type="project" value="UniProtKB-SubCell"/>
</dbReference>
<evidence type="ECO:0000256" key="3">
    <source>
        <dbReference type="ARBA" id="ARBA00022989"/>
    </source>
</evidence>
<evidence type="ECO:0000313" key="6">
    <source>
        <dbReference type="EMBL" id="KAF2026046.1"/>
    </source>
</evidence>
<keyword evidence="2 5" id="KW-0812">Transmembrane</keyword>
<accession>A0A9P4H3K2</accession>
<keyword evidence="7" id="KW-1185">Reference proteome</keyword>
<keyword evidence="3 5" id="KW-1133">Transmembrane helix</keyword>
<dbReference type="Proteomes" id="UP000799777">
    <property type="component" value="Unassembled WGS sequence"/>
</dbReference>
<sequence>MVKPVVSAMNAWTCVVMSVFAIVILSIIGSLFKSSSNTVMGTEEDPKDGGAVAGAVFGAVFIYLGFFVFCGFQAFLHYRESRRGAISLS</sequence>
<name>A0A9P4H3K2_9PLEO</name>
<feature type="transmembrane region" description="Helical" evidence="5">
    <location>
        <begin position="12"/>
        <end position="32"/>
    </location>
</feature>
<dbReference type="OrthoDB" id="67317at2759"/>
<protein>
    <submittedName>
        <fullName evidence="6">Uncharacterized protein</fullName>
    </submittedName>
</protein>
<evidence type="ECO:0000256" key="2">
    <source>
        <dbReference type="ARBA" id="ARBA00022692"/>
    </source>
</evidence>
<evidence type="ECO:0000256" key="4">
    <source>
        <dbReference type="ARBA" id="ARBA00023136"/>
    </source>
</evidence>
<feature type="transmembrane region" description="Helical" evidence="5">
    <location>
        <begin position="52"/>
        <end position="76"/>
    </location>
</feature>
<dbReference type="Pfam" id="PF23489">
    <property type="entry name" value="V-ATPase_su_f"/>
    <property type="match status" value="1"/>
</dbReference>
<dbReference type="EMBL" id="ML978250">
    <property type="protein sequence ID" value="KAF2026046.1"/>
    <property type="molecule type" value="Genomic_DNA"/>
</dbReference>
<gene>
    <name evidence="6" type="ORF">EK21DRAFT_103488</name>
</gene>
<evidence type="ECO:0000313" key="7">
    <source>
        <dbReference type="Proteomes" id="UP000799777"/>
    </source>
</evidence>
<comment type="caution">
    <text evidence="6">The sequence shown here is derived from an EMBL/GenBank/DDBJ whole genome shotgun (WGS) entry which is preliminary data.</text>
</comment>